<proteinExistence type="predicted"/>
<reference evidence="1" key="1">
    <citation type="submission" date="2018-02" db="EMBL/GenBank/DDBJ databases">
        <title>Rhizophora mucronata_Transcriptome.</title>
        <authorList>
            <person name="Meera S.P."/>
            <person name="Sreeshan A."/>
            <person name="Augustine A."/>
        </authorList>
    </citation>
    <scope>NUCLEOTIDE SEQUENCE</scope>
    <source>
        <tissue evidence="1">Leaf</tissue>
    </source>
</reference>
<evidence type="ECO:0000313" key="1">
    <source>
        <dbReference type="EMBL" id="MBW97624.1"/>
    </source>
</evidence>
<name>A0A2P2JVX5_RHIMU</name>
<dbReference type="EMBL" id="GGEC01017141">
    <property type="protein sequence ID" value="MBW97624.1"/>
    <property type="molecule type" value="Transcribed_RNA"/>
</dbReference>
<protein>
    <submittedName>
        <fullName evidence="1">Uncharacterized protein</fullName>
    </submittedName>
</protein>
<accession>A0A2P2JVX5</accession>
<sequence length="92" mass="10962">MVIRHKLSPNPHQPSDCHPSSTSFYFSGHHYMRIQKLTILNDNELNAYIRLVINTRKKKKKEIQPCAYFYKKISSHWKIWNSGPLHELMLLI</sequence>
<organism evidence="1">
    <name type="scientific">Rhizophora mucronata</name>
    <name type="common">Asiatic mangrove</name>
    <dbReference type="NCBI Taxonomy" id="61149"/>
    <lineage>
        <taxon>Eukaryota</taxon>
        <taxon>Viridiplantae</taxon>
        <taxon>Streptophyta</taxon>
        <taxon>Embryophyta</taxon>
        <taxon>Tracheophyta</taxon>
        <taxon>Spermatophyta</taxon>
        <taxon>Magnoliopsida</taxon>
        <taxon>eudicotyledons</taxon>
        <taxon>Gunneridae</taxon>
        <taxon>Pentapetalae</taxon>
        <taxon>rosids</taxon>
        <taxon>fabids</taxon>
        <taxon>Malpighiales</taxon>
        <taxon>Rhizophoraceae</taxon>
        <taxon>Rhizophora</taxon>
    </lineage>
</organism>
<dbReference type="AlphaFoldDB" id="A0A2P2JVX5"/>